<dbReference type="EnsemblMetazoa" id="Aqu2.1.36996_001">
    <property type="protein sequence ID" value="Aqu2.1.36996_001"/>
    <property type="gene ID" value="Aqu2.1.36996"/>
</dbReference>
<accession>A0A1X7VAE7</accession>
<dbReference type="InParanoid" id="A0A1X7VAE7"/>
<dbReference type="AlphaFoldDB" id="A0A1X7VAE7"/>
<evidence type="ECO:0000313" key="2">
    <source>
        <dbReference type="EnsemblMetazoa" id="Aqu2.1.36996_001"/>
    </source>
</evidence>
<evidence type="ECO:0000256" key="1">
    <source>
        <dbReference type="SAM" id="MobiDB-lite"/>
    </source>
</evidence>
<organism evidence="2">
    <name type="scientific">Amphimedon queenslandica</name>
    <name type="common">Sponge</name>
    <dbReference type="NCBI Taxonomy" id="400682"/>
    <lineage>
        <taxon>Eukaryota</taxon>
        <taxon>Metazoa</taxon>
        <taxon>Porifera</taxon>
        <taxon>Demospongiae</taxon>
        <taxon>Heteroscleromorpha</taxon>
        <taxon>Haplosclerida</taxon>
        <taxon>Niphatidae</taxon>
        <taxon>Amphimedon</taxon>
    </lineage>
</organism>
<feature type="compositionally biased region" description="Polar residues" evidence="1">
    <location>
        <begin position="11"/>
        <end position="24"/>
    </location>
</feature>
<feature type="region of interest" description="Disordered" evidence="1">
    <location>
        <begin position="1"/>
        <end position="24"/>
    </location>
</feature>
<proteinExistence type="predicted"/>
<name>A0A1X7VAE7_AMPQE</name>
<reference evidence="2" key="1">
    <citation type="submission" date="2017-05" db="UniProtKB">
        <authorList>
            <consortium name="EnsemblMetazoa"/>
        </authorList>
    </citation>
    <scope>IDENTIFICATION</scope>
</reference>
<protein>
    <submittedName>
        <fullName evidence="2">Uncharacterized protein</fullName>
    </submittedName>
</protein>
<sequence length="64" mass="6535">MSETHFVGLDSISSTNNSANEPSNVSTTCNIVGSTCTDNVAPVVMCSSNANNDVDPDTLGNATI</sequence>